<dbReference type="InterPro" id="IPR057437">
    <property type="entry name" value="PIF1/LRR1_PH"/>
</dbReference>
<proteinExistence type="predicted"/>
<dbReference type="AlphaFoldDB" id="Q54NG1"/>
<dbReference type="Pfam" id="PF25344">
    <property type="entry name" value="PH_LRR1"/>
    <property type="match status" value="1"/>
</dbReference>
<sequence length="127" mass="14286">MHIECNTVVDYLNQQRKQPRPATKGITLFRNGQSQICLGIGKGTKMVHFKLEESLSRIYSNFIDDGKCTIELKLVGGSICNIIISKASPNHLNELIKILNIIDQQPDRANEIDLRNFDGENDSDGEE</sequence>
<dbReference type="KEGG" id="ddi:DDB_G0285279"/>
<evidence type="ECO:0000313" key="4">
    <source>
        <dbReference type="Proteomes" id="UP000002195"/>
    </source>
</evidence>
<dbReference type="InParanoid" id="Q54NG1"/>
<comment type="caution">
    <text evidence="3">The sequence shown here is derived from an EMBL/GenBank/DDBJ whole genome shotgun (WGS) entry which is preliminary data.</text>
</comment>
<keyword evidence="4" id="KW-1185">Reference proteome</keyword>
<name>Q54NG1_DICDI</name>
<feature type="domain" description="PIF1/LRR1 pleckstrin homology" evidence="2">
    <location>
        <begin position="1"/>
        <end position="107"/>
    </location>
</feature>
<keyword evidence="1" id="KW-0539">Nucleus</keyword>
<accession>Q54NG1</accession>
<dbReference type="dictyBase" id="DDB_G0285279"/>
<dbReference type="Proteomes" id="UP000002195">
    <property type="component" value="Unassembled WGS sequence"/>
</dbReference>
<dbReference type="EMBL" id="AAFI02000077">
    <property type="protein sequence ID" value="EAL64803.1"/>
    <property type="molecule type" value="Genomic_DNA"/>
</dbReference>
<dbReference type="RefSeq" id="XP_638308.1">
    <property type="nucleotide sequence ID" value="XM_633216.1"/>
</dbReference>
<dbReference type="FunCoup" id="Q54NG1">
    <property type="interactions" value="744"/>
</dbReference>
<reference evidence="3 4" key="1">
    <citation type="journal article" date="2005" name="Nature">
        <title>The genome of the social amoeba Dictyostelium discoideum.</title>
        <authorList>
            <consortium name="The Dictyostelium discoideum Sequencing Consortium"/>
            <person name="Eichinger L."/>
            <person name="Pachebat J.A."/>
            <person name="Glockner G."/>
            <person name="Rajandream M.A."/>
            <person name="Sucgang R."/>
            <person name="Berriman M."/>
            <person name="Song J."/>
            <person name="Olsen R."/>
            <person name="Szafranski K."/>
            <person name="Xu Q."/>
            <person name="Tunggal B."/>
            <person name="Kummerfeld S."/>
            <person name="Madera M."/>
            <person name="Konfortov B.A."/>
            <person name="Rivero F."/>
            <person name="Bankier A.T."/>
            <person name="Lehmann R."/>
            <person name="Hamlin N."/>
            <person name="Davies R."/>
            <person name="Gaudet P."/>
            <person name="Fey P."/>
            <person name="Pilcher K."/>
            <person name="Chen G."/>
            <person name="Saunders D."/>
            <person name="Sodergren E."/>
            <person name="Davis P."/>
            <person name="Kerhornou A."/>
            <person name="Nie X."/>
            <person name="Hall N."/>
            <person name="Anjard C."/>
            <person name="Hemphill L."/>
            <person name="Bason N."/>
            <person name="Farbrother P."/>
            <person name="Desany B."/>
            <person name="Just E."/>
            <person name="Morio T."/>
            <person name="Rost R."/>
            <person name="Churcher C."/>
            <person name="Cooper J."/>
            <person name="Haydock S."/>
            <person name="van Driessche N."/>
            <person name="Cronin A."/>
            <person name="Goodhead I."/>
            <person name="Muzny D."/>
            <person name="Mourier T."/>
            <person name="Pain A."/>
            <person name="Lu M."/>
            <person name="Harper D."/>
            <person name="Lindsay R."/>
            <person name="Hauser H."/>
            <person name="James K."/>
            <person name="Quiles M."/>
            <person name="Madan Babu M."/>
            <person name="Saito T."/>
            <person name="Buchrieser C."/>
            <person name="Wardroper A."/>
            <person name="Felder M."/>
            <person name="Thangavelu M."/>
            <person name="Johnson D."/>
            <person name="Knights A."/>
            <person name="Loulseged H."/>
            <person name="Mungall K."/>
            <person name="Oliver K."/>
            <person name="Price C."/>
            <person name="Quail M.A."/>
            <person name="Urushihara H."/>
            <person name="Hernandez J."/>
            <person name="Rabbinowitsch E."/>
            <person name="Steffen D."/>
            <person name="Sanders M."/>
            <person name="Ma J."/>
            <person name="Kohara Y."/>
            <person name="Sharp S."/>
            <person name="Simmonds M."/>
            <person name="Spiegler S."/>
            <person name="Tivey A."/>
            <person name="Sugano S."/>
            <person name="White B."/>
            <person name="Walker D."/>
            <person name="Woodward J."/>
            <person name="Winckler T."/>
            <person name="Tanaka Y."/>
            <person name="Shaulsky G."/>
            <person name="Schleicher M."/>
            <person name="Weinstock G."/>
            <person name="Rosenthal A."/>
            <person name="Cox E.C."/>
            <person name="Chisholm R.L."/>
            <person name="Gibbs R."/>
            <person name="Loomis W.F."/>
            <person name="Platzer M."/>
            <person name="Kay R.R."/>
            <person name="Williams J."/>
            <person name="Dear P.H."/>
            <person name="Noegel A.A."/>
            <person name="Barrell B."/>
            <person name="Kuspa A."/>
        </authorList>
    </citation>
    <scope>NUCLEOTIDE SEQUENCE [LARGE SCALE GENOMIC DNA]</scope>
    <source>
        <strain evidence="3 4">AX4</strain>
    </source>
</reference>
<dbReference type="OMA" id="IEVECNT"/>
<dbReference type="PaxDb" id="44689-DDB0186426"/>
<evidence type="ECO:0000259" key="2">
    <source>
        <dbReference type="Pfam" id="PF25344"/>
    </source>
</evidence>
<organism evidence="3 4">
    <name type="scientific">Dictyostelium discoideum</name>
    <name type="common">Social amoeba</name>
    <dbReference type="NCBI Taxonomy" id="44689"/>
    <lineage>
        <taxon>Eukaryota</taxon>
        <taxon>Amoebozoa</taxon>
        <taxon>Evosea</taxon>
        <taxon>Eumycetozoa</taxon>
        <taxon>Dictyostelia</taxon>
        <taxon>Dictyosteliales</taxon>
        <taxon>Dictyosteliaceae</taxon>
        <taxon>Dictyostelium</taxon>
    </lineage>
</organism>
<gene>
    <name evidence="3" type="ORF">DDB_G0285279</name>
</gene>
<evidence type="ECO:0000313" key="3">
    <source>
        <dbReference type="EMBL" id="EAL64803.1"/>
    </source>
</evidence>
<dbReference type="VEuPathDB" id="AmoebaDB:DDB_G0285279"/>
<dbReference type="HOGENOM" id="CLU_1974668_0_0_1"/>
<evidence type="ECO:0000256" key="1">
    <source>
        <dbReference type="ARBA" id="ARBA00023242"/>
    </source>
</evidence>
<protein>
    <recommendedName>
        <fullName evidence="2">PIF1/LRR1 pleckstrin homology domain-containing protein</fullName>
    </recommendedName>
</protein>
<dbReference type="eggNOG" id="ENOG502RIFN">
    <property type="taxonomic scope" value="Eukaryota"/>
</dbReference>
<dbReference type="GeneID" id="8625025"/>